<reference evidence="2 3" key="1">
    <citation type="journal article" date="2021" name="Nat. Commun.">
        <title>Genetic determinants of endophytism in the Arabidopsis root mycobiome.</title>
        <authorList>
            <person name="Mesny F."/>
            <person name="Miyauchi S."/>
            <person name="Thiergart T."/>
            <person name="Pickel B."/>
            <person name="Atanasova L."/>
            <person name="Karlsson M."/>
            <person name="Huettel B."/>
            <person name="Barry K.W."/>
            <person name="Haridas S."/>
            <person name="Chen C."/>
            <person name="Bauer D."/>
            <person name="Andreopoulos W."/>
            <person name="Pangilinan J."/>
            <person name="LaButti K."/>
            <person name="Riley R."/>
            <person name="Lipzen A."/>
            <person name="Clum A."/>
            <person name="Drula E."/>
            <person name="Henrissat B."/>
            <person name="Kohler A."/>
            <person name="Grigoriev I.V."/>
            <person name="Martin F.M."/>
            <person name="Hacquard S."/>
        </authorList>
    </citation>
    <scope>NUCLEOTIDE SEQUENCE [LARGE SCALE GENOMIC DNA]</scope>
    <source>
        <strain evidence="2 3">MPI-SDFR-AT-0080</strain>
    </source>
</reference>
<name>A0ABQ8GUD7_9PEZI</name>
<dbReference type="EMBL" id="JAGTJR010000001">
    <property type="protein sequence ID" value="KAH7064876.1"/>
    <property type="molecule type" value="Genomic_DNA"/>
</dbReference>
<feature type="region of interest" description="Disordered" evidence="1">
    <location>
        <begin position="174"/>
        <end position="252"/>
    </location>
</feature>
<feature type="compositionally biased region" description="Pro residues" evidence="1">
    <location>
        <begin position="186"/>
        <end position="206"/>
    </location>
</feature>
<gene>
    <name evidence="2" type="ORF">B0J12DRAFT_14981</name>
</gene>
<feature type="compositionally biased region" description="Low complexity" evidence="1">
    <location>
        <begin position="228"/>
        <end position="244"/>
    </location>
</feature>
<proteinExistence type="predicted"/>
<evidence type="ECO:0000313" key="3">
    <source>
        <dbReference type="Proteomes" id="UP000774617"/>
    </source>
</evidence>
<comment type="caution">
    <text evidence="2">The sequence shown here is derived from an EMBL/GenBank/DDBJ whole genome shotgun (WGS) entry which is preliminary data.</text>
</comment>
<keyword evidence="3" id="KW-1185">Reference proteome</keyword>
<dbReference type="Proteomes" id="UP000774617">
    <property type="component" value="Unassembled WGS sequence"/>
</dbReference>
<evidence type="ECO:0000256" key="1">
    <source>
        <dbReference type="SAM" id="MobiDB-lite"/>
    </source>
</evidence>
<feature type="compositionally biased region" description="Low complexity" evidence="1">
    <location>
        <begin position="207"/>
        <end position="216"/>
    </location>
</feature>
<evidence type="ECO:0000313" key="2">
    <source>
        <dbReference type="EMBL" id="KAH7064876.1"/>
    </source>
</evidence>
<sequence length="359" mass="38186">MDCILLRSVRLTYLANMLIYTVGPTTHQEQQLVHSPCPPSSVPLPHHSHPETHPFELLLSGQSILFPPSTDPTLLSSSLLPNIPQYLPLIAFQDTIFISCTRPNLFRGVEEYPSLFQAPLTPSTLPLTPTSLLSLSTTCFTLVHPASTPALQLTSTIRYTAALSAIDFALRNATASQPRPSTSSLPSPPSPFTNFSPPPAFPPPAAPLTTTAGSPTHPAWPSSFSYTARMPAHAPRPPAASSKPRGPPPQRVCRRRVAARAVGGARRGEGSRALSHGFFWRWRVRVWVMAEGRMGGGREERAGGGCGAEAVAPAPAPAGMDEEGFVGAVMADGLVVRGIGCCERGRTVSCCAHILVGAL</sequence>
<protein>
    <submittedName>
        <fullName evidence="2">Uncharacterized protein</fullName>
    </submittedName>
</protein>
<organism evidence="2 3">
    <name type="scientific">Macrophomina phaseolina</name>
    <dbReference type="NCBI Taxonomy" id="35725"/>
    <lineage>
        <taxon>Eukaryota</taxon>
        <taxon>Fungi</taxon>
        <taxon>Dikarya</taxon>
        <taxon>Ascomycota</taxon>
        <taxon>Pezizomycotina</taxon>
        <taxon>Dothideomycetes</taxon>
        <taxon>Dothideomycetes incertae sedis</taxon>
        <taxon>Botryosphaeriales</taxon>
        <taxon>Botryosphaeriaceae</taxon>
        <taxon>Macrophomina</taxon>
    </lineage>
</organism>
<accession>A0ABQ8GUD7</accession>